<dbReference type="Pfam" id="PF00226">
    <property type="entry name" value="DnaJ"/>
    <property type="match status" value="1"/>
</dbReference>
<feature type="domain" description="J" evidence="2">
    <location>
        <begin position="43"/>
        <end position="112"/>
    </location>
</feature>
<name>A0A1R3S0R0_ASPC5</name>
<evidence type="ECO:0000256" key="1">
    <source>
        <dbReference type="SAM" id="Phobius"/>
    </source>
</evidence>
<dbReference type="OrthoDB" id="445556at2759"/>
<proteinExistence type="predicted"/>
<dbReference type="EMBL" id="KV907493">
    <property type="protein sequence ID" value="OOG00293.1"/>
    <property type="molecule type" value="Genomic_DNA"/>
</dbReference>
<keyword evidence="1" id="KW-1133">Transmembrane helix</keyword>
<dbReference type="VEuPathDB" id="FungiDB:ASPCADRAFT_57"/>
<dbReference type="InterPro" id="IPR018253">
    <property type="entry name" value="DnaJ_domain_CS"/>
</dbReference>
<dbReference type="PROSITE" id="PS00636">
    <property type="entry name" value="DNAJ_1"/>
    <property type="match status" value="1"/>
</dbReference>
<reference evidence="4" key="1">
    <citation type="journal article" date="2017" name="Genome Biol.">
        <title>Comparative genomics reveals high biological diversity and specific adaptations in the industrially and medically important fungal genus Aspergillus.</title>
        <authorList>
            <person name="de Vries R.P."/>
            <person name="Riley R."/>
            <person name="Wiebenga A."/>
            <person name="Aguilar-Osorio G."/>
            <person name="Amillis S."/>
            <person name="Uchima C.A."/>
            <person name="Anderluh G."/>
            <person name="Asadollahi M."/>
            <person name="Askin M."/>
            <person name="Barry K."/>
            <person name="Battaglia E."/>
            <person name="Bayram O."/>
            <person name="Benocci T."/>
            <person name="Braus-Stromeyer S.A."/>
            <person name="Caldana C."/>
            <person name="Canovas D."/>
            <person name="Cerqueira G.C."/>
            <person name="Chen F."/>
            <person name="Chen W."/>
            <person name="Choi C."/>
            <person name="Clum A."/>
            <person name="Dos Santos R.A."/>
            <person name="Damasio A.R."/>
            <person name="Diallinas G."/>
            <person name="Emri T."/>
            <person name="Fekete E."/>
            <person name="Flipphi M."/>
            <person name="Freyberg S."/>
            <person name="Gallo A."/>
            <person name="Gournas C."/>
            <person name="Habgood R."/>
            <person name="Hainaut M."/>
            <person name="Harispe M.L."/>
            <person name="Henrissat B."/>
            <person name="Hilden K.S."/>
            <person name="Hope R."/>
            <person name="Hossain A."/>
            <person name="Karabika E."/>
            <person name="Karaffa L."/>
            <person name="Karanyi Z."/>
            <person name="Krasevec N."/>
            <person name="Kuo A."/>
            <person name="Kusch H."/>
            <person name="LaButti K."/>
            <person name="Lagendijk E.L."/>
            <person name="Lapidus A."/>
            <person name="Levasseur A."/>
            <person name="Lindquist E."/>
            <person name="Lipzen A."/>
            <person name="Logrieco A.F."/>
            <person name="MacCabe A."/>
            <person name="Maekelae M.R."/>
            <person name="Malavazi I."/>
            <person name="Melin P."/>
            <person name="Meyer V."/>
            <person name="Mielnichuk N."/>
            <person name="Miskei M."/>
            <person name="Molnar A.P."/>
            <person name="Mule G."/>
            <person name="Ngan C.Y."/>
            <person name="Orejas M."/>
            <person name="Orosz E."/>
            <person name="Ouedraogo J.P."/>
            <person name="Overkamp K.M."/>
            <person name="Park H.-S."/>
            <person name="Perrone G."/>
            <person name="Piumi F."/>
            <person name="Punt P.J."/>
            <person name="Ram A.F."/>
            <person name="Ramon A."/>
            <person name="Rauscher S."/>
            <person name="Record E."/>
            <person name="Riano-Pachon D.M."/>
            <person name="Robert V."/>
            <person name="Roehrig J."/>
            <person name="Ruller R."/>
            <person name="Salamov A."/>
            <person name="Salih N.S."/>
            <person name="Samson R.A."/>
            <person name="Sandor E."/>
            <person name="Sanguinetti M."/>
            <person name="Schuetze T."/>
            <person name="Sepcic K."/>
            <person name="Shelest E."/>
            <person name="Sherlock G."/>
            <person name="Sophianopoulou V."/>
            <person name="Squina F.M."/>
            <person name="Sun H."/>
            <person name="Susca A."/>
            <person name="Todd R.B."/>
            <person name="Tsang A."/>
            <person name="Unkles S.E."/>
            <person name="van de Wiele N."/>
            <person name="van Rossen-Uffink D."/>
            <person name="Oliveira J.V."/>
            <person name="Vesth T.C."/>
            <person name="Visser J."/>
            <person name="Yu J.-H."/>
            <person name="Zhou M."/>
            <person name="Andersen M.R."/>
            <person name="Archer D.B."/>
            <person name="Baker S.E."/>
            <person name="Benoit I."/>
            <person name="Brakhage A.A."/>
            <person name="Braus G.H."/>
            <person name="Fischer R."/>
            <person name="Frisvad J.C."/>
            <person name="Goldman G.H."/>
            <person name="Houbraken J."/>
            <person name="Oakley B."/>
            <person name="Pocsi I."/>
            <person name="Scazzocchio C."/>
            <person name="Seiboth B."/>
            <person name="vanKuyk P.A."/>
            <person name="Wortman J."/>
            <person name="Dyer P.S."/>
            <person name="Grigoriev I.V."/>
        </authorList>
    </citation>
    <scope>NUCLEOTIDE SEQUENCE [LARGE SCALE GENOMIC DNA]</scope>
    <source>
        <strain evidence="4">ITEM 5010</strain>
    </source>
</reference>
<dbReference type="InterPro" id="IPR001623">
    <property type="entry name" value="DnaJ_domain"/>
</dbReference>
<dbReference type="OMA" id="ATREHRY"/>
<dbReference type="InterPro" id="IPR050817">
    <property type="entry name" value="DjlA_DnaK_co-chaperone"/>
</dbReference>
<dbReference type="Proteomes" id="UP000188318">
    <property type="component" value="Unassembled WGS sequence"/>
</dbReference>
<evidence type="ECO:0000313" key="3">
    <source>
        <dbReference type="EMBL" id="OOG00293.1"/>
    </source>
</evidence>
<gene>
    <name evidence="3" type="ORF">ASPCADRAFT_57</name>
</gene>
<dbReference type="PRINTS" id="PR00625">
    <property type="entry name" value="JDOMAIN"/>
</dbReference>
<dbReference type="STRING" id="602072.A0A1R3S0R0"/>
<dbReference type="CDD" id="cd06257">
    <property type="entry name" value="DnaJ"/>
    <property type="match status" value="1"/>
</dbReference>
<accession>A0A1R3S0R0</accession>
<dbReference type="InterPro" id="IPR036869">
    <property type="entry name" value="J_dom_sf"/>
</dbReference>
<dbReference type="Gene3D" id="1.10.287.110">
    <property type="entry name" value="DnaJ domain"/>
    <property type="match status" value="1"/>
</dbReference>
<evidence type="ECO:0000259" key="2">
    <source>
        <dbReference type="PROSITE" id="PS50076"/>
    </source>
</evidence>
<evidence type="ECO:0000313" key="4">
    <source>
        <dbReference type="Proteomes" id="UP000188318"/>
    </source>
</evidence>
<keyword evidence="1" id="KW-0472">Membrane</keyword>
<keyword evidence="1" id="KW-0812">Transmembrane</keyword>
<dbReference type="PROSITE" id="PS50076">
    <property type="entry name" value="DNAJ_2"/>
    <property type="match status" value="1"/>
</dbReference>
<protein>
    <recommendedName>
        <fullName evidence="2">J domain-containing protein</fullName>
    </recommendedName>
</protein>
<keyword evidence="4" id="KW-1185">Reference proteome</keyword>
<organism evidence="3 4">
    <name type="scientific">Aspergillus carbonarius (strain ITEM 5010)</name>
    <dbReference type="NCBI Taxonomy" id="602072"/>
    <lineage>
        <taxon>Eukaryota</taxon>
        <taxon>Fungi</taxon>
        <taxon>Dikarya</taxon>
        <taxon>Ascomycota</taxon>
        <taxon>Pezizomycotina</taxon>
        <taxon>Eurotiomycetes</taxon>
        <taxon>Eurotiomycetidae</taxon>
        <taxon>Eurotiales</taxon>
        <taxon>Aspergillaceae</taxon>
        <taxon>Aspergillus</taxon>
        <taxon>Aspergillus subgen. Circumdati</taxon>
    </lineage>
</organism>
<dbReference type="AlphaFoldDB" id="A0A1R3S0R0"/>
<dbReference type="SUPFAM" id="SSF46565">
    <property type="entry name" value="Chaperone J-domain"/>
    <property type="match status" value="1"/>
</dbReference>
<feature type="transmembrane region" description="Helical" evidence="1">
    <location>
        <begin position="155"/>
        <end position="173"/>
    </location>
</feature>
<sequence length="244" mass="27896">MAVKHLYPSPQHPPLHCTYSSTLHNTAKSNPSSLPWPPTQDLTPYNILNLRPSDPYTKAPFYNLVKIYHPDRYHTVPSNLSPATREHRYRLVLAAHELLSDPQKRLAYDRYGVGWAWAWAWAHGQGLPRAVSISKYSAHGTDSRKTDLLLSHPRLIFLLFVIVFFLQCCLFVVHSCRAGVHARMLHDQCQRLLERRRSRAAGLGGLGAQFEGFLLRRDPSGLGLTRREALVYRDVLPYCAYNRS</sequence>
<dbReference type="PANTHER" id="PTHR24074">
    <property type="entry name" value="CO-CHAPERONE PROTEIN DJLA"/>
    <property type="match status" value="1"/>
</dbReference>